<evidence type="ECO:0000313" key="1">
    <source>
        <dbReference type="EMBL" id="KAF8693459.1"/>
    </source>
</evidence>
<sequence>MKCSSLTNLMKSPGDFRPVGHIPLAPLTLLNSLEHLLTMIGYNCGNPRWKINASSSSG</sequence>
<reference evidence="1" key="1">
    <citation type="submission" date="2020-07" db="EMBL/GenBank/DDBJ databases">
        <title>Genome sequence and genetic diversity analysis of an under-domesticated orphan crop, white fonio (Digitaria exilis).</title>
        <authorList>
            <person name="Bennetzen J.L."/>
            <person name="Chen S."/>
            <person name="Ma X."/>
            <person name="Wang X."/>
            <person name="Yssel A.E.J."/>
            <person name="Chaluvadi S.R."/>
            <person name="Johnson M."/>
            <person name="Gangashetty P."/>
            <person name="Hamidou F."/>
            <person name="Sanogo M.D."/>
            <person name="Zwaenepoel A."/>
            <person name="Wallace J."/>
            <person name="Van De Peer Y."/>
            <person name="Van Deynze A."/>
        </authorList>
    </citation>
    <scope>NUCLEOTIDE SEQUENCE</scope>
    <source>
        <tissue evidence="1">Leaves</tissue>
    </source>
</reference>
<dbReference type="AlphaFoldDB" id="A0A835BBQ0"/>
<accession>A0A835BBQ0</accession>
<name>A0A835BBQ0_9POAL</name>
<keyword evidence="2" id="KW-1185">Reference proteome</keyword>
<comment type="caution">
    <text evidence="1">The sequence shown here is derived from an EMBL/GenBank/DDBJ whole genome shotgun (WGS) entry which is preliminary data.</text>
</comment>
<proteinExistence type="predicted"/>
<protein>
    <submittedName>
        <fullName evidence="1">Uncharacterized protein</fullName>
    </submittedName>
</protein>
<dbReference type="Proteomes" id="UP000636709">
    <property type="component" value="Unassembled WGS sequence"/>
</dbReference>
<gene>
    <name evidence="1" type="ORF">HU200_038856</name>
</gene>
<dbReference type="EMBL" id="JACEFO010001924">
    <property type="protein sequence ID" value="KAF8693459.1"/>
    <property type="molecule type" value="Genomic_DNA"/>
</dbReference>
<evidence type="ECO:0000313" key="2">
    <source>
        <dbReference type="Proteomes" id="UP000636709"/>
    </source>
</evidence>
<organism evidence="1 2">
    <name type="scientific">Digitaria exilis</name>
    <dbReference type="NCBI Taxonomy" id="1010633"/>
    <lineage>
        <taxon>Eukaryota</taxon>
        <taxon>Viridiplantae</taxon>
        <taxon>Streptophyta</taxon>
        <taxon>Embryophyta</taxon>
        <taxon>Tracheophyta</taxon>
        <taxon>Spermatophyta</taxon>
        <taxon>Magnoliopsida</taxon>
        <taxon>Liliopsida</taxon>
        <taxon>Poales</taxon>
        <taxon>Poaceae</taxon>
        <taxon>PACMAD clade</taxon>
        <taxon>Panicoideae</taxon>
        <taxon>Panicodae</taxon>
        <taxon>Paniceae</taxon>
        <taxon>Anthephorinae</taxon>
        <taxon>Digitaria</taxon>
    </lineage>
</organism>